<accession>A0AC34GKY8</accession>
<proteinExistence type="predicted"/>
<sequence length="166" mass="19187">MPLRGHAETPSEEDTDKFIEIVTDFLKTNPNDIVAVHCTHGFNRTGFLIAAYLIKVMGLDVATAIKEFANARPQGIYKEDYIRELFKRYDPSYKSDVELPAKPPGRPEWDIETSTVGFIDYSKRKPKFTNSNFRDVLHIDDPKKNGIKQEQKPPRQWYNRNNGQIN</sequence>
<evidence type="ECO:0000313" key="1">
    <source>
        <dbReference type="Proteomes" id="UP000887579"/>
    </source>
</evidence>
<reference evidence="2" key="1">
    <citation type="submission" date="2022-11" db="UniProtKB">
        <authorList>
            <consortium name="WormBaseParasite"/>
        </authorList>
    </citation>
    <scope>IDENTIFICATION</scope>
</reference>
<name>A0AC34GKY8_9BILA</name>
<organism evidence="1 2">
    <name type="scientific">Panagrolaimus sp. ES5</name>
    <dbReference type="NCBI Taxonomy" id="591445"/>
    <lineage>
        <taxon>Eukaryota</taxon>
        <taxon>Metazoa</taxon>
        <taxon>Ecdysozoa</taxon>
        <taxon>Nematoda</taxon>
        <taxon>Chromadorea</taxon>
        <taxon>Rhabditida</taxon>
        <taxon>Tylenchina</taxon>
        <taxon>Panagrolaimomorpha</taxon>
        <taxon>Panagrolaimoidea</taxon>
        <taxon>Panagrolaimidae</taxon>
        <taxon>Panagrolaimus</taxon>
    </lineage>
</organism>
<dbReference type="WBParaSite" id="ES5_v2.g30333.t1">
    <property type="protein sequence ID" value="ES5_v2.g30333.t1"/>
    <property type="gene ID" value="ES5_v2.g30333"/>
</dbReference>
<evidence type="ECO:0000313" key="2">
    <source>
        <dbReference type="WBParaSite" id="ES5_v2.g30333.t1"/>
    </source>
</evidence>
<protein>
    <submittedName>
        <fullName evidence="2">Tyrosine specific protein phosphatases domain-containing protein</fullName>
    </submittedName>
</protein>
<dbReference type="Proteomes" id="UP000887579">
    <property type="component" value="Unplaced"/>
</dbReference>